<evidence type="ECO:0000313" key="2">
    <source>
        <dbReference type="Proteomes" id="UP000245609"/>
    </source>
</evidence>
<gene>
    <name evidence="1" type="ORF">BB560_001335</name>
</gene>
<dbReference type="AlphaFoldDB" id="A0A2T9ZHT1"/>
<dbReference type="EMBL" id="MBFS01000153">
    <property type="protein sequence ID" value="PVV04166.1"/>
    <property type="molecule type" value="Genomic_DNA"/>
</dbReference>
<sequence length="73" mass="8255">MANAFTLFISTNKVRMWPNGPPPIVERTFGPSNIQNCSSTVKNSKKNTRAKTKIAVDRYYCRALSALYLRNSD</sequence>
<protein>
    <submittedName>
        <fullName evidence="1">Uncharacterized protein</fullName>
    </submittedName>
</protein>
<proteinExistence type="predicted"/>
<accession>A0A2T9ZHT1</accession>
<organism evidence="1 2">
    <name type="scientific">Smittium megazygosporum</name>
    <dbReference type="NCBI Taxonomy" id="133381"/>
    <lineage>
        <taxon>Eukaryota</taxon>
        <taxon>Fungi</taxon>
        <taxon>Fungi incertae sedis</taxon>
        <taxon>Zoopagomycota</taxon>
        <taxon>Kickxellomycotina</taxon>
        <taxon>Harpellomycetes</taxon>
        <taxon>Harpellales</taxon>
        <taxon>Legeriomycetaceae</taxon>
        <taxon>Smittium</taxon>
    </lineage>
</organism>
<reference evidence="1 2" key="1">
    <citation type="journal article" date="2018" name="MBio">
        <title>Comparative Genomics Reveals the Core Gene Toolbox for the Fungus-Insect Symbiosis.</title>
        <authorList>
            <person name="Wang Y."/>
            <person name="Stata M."/>
            <person name="Wang W."/>
            <person name="Stajich J.E."/>
            <person name="White M.M."/>
            <person name="Moncalvo J.M."/>
        </authorList>
    </citation>
    <scope>NUCLEOTIDE SEQUENCE [LARGE SCALE GENOMIC DNA]</scope>
    <source>
        <strain evidence="1 2">SC-DP-2</strain>
    </source>
</reference>
<evidence type="ECO:0000313" key="1">
    <source>
        <dbReference type="EMBL" id="PVV04166.1"/>
    </source>
</evidence>
<name>A0A2T9ZHT1_9FUNG</name>
<keyword evidence="2" id="KW-1185">Reference proteome</keyword>
<comment type="caution">
    <text evidence="1">The sequence shown here is derived from an EMBL/GenBank/DDBJ whole genome shotgun (WGS) entry which is preliminary data.</text>
</comment>
<dbReference type="Proteomes" id="UP000245609">
    <property type="component" value="Unassembled WGS sequence"/>
</dbReference>